<dbReference type="InterPro" id="IPR036390">
    <property type="entry name" value="WH_DNA-bd_sf"/>
</dbReference>
<evidence type="ECO:0000256" key="10">
    <source>
        <dbReference type="ARBA" id="ARBA00023242"/>
    </source>
</evidence>
<dbReference type="PROSITE" id="PS50039">
    <property type="entry name" value="FORK_HEAD_3"/>
    <property type="match status" value="1"/>
</dbReference>
<evidence type="ECO:0000256" key="6">
    <source>
        <dbReference type="ARBA" id="ARBA00022604"/>
    </source>
</evidence>
<dbReference type="InterPro" id="IPR030456">
    <property type="entry name" value="TF_fork_head_CS_2"/>
</dbReference>
<keyword evidence="9" id="KW-0804">Transcription</keyword>
<evidence type="ECO:0000256" key="1">
    <source>
        <dbReference type="ARBA" id="ARBA00004123"/>
    </source>
</evidence>
<feature type="compositionally biased region" description="Polar residues" evidence="13">
    <location>
        <begin position="323"/>
        <end position="380"/>
    </location>
</feature>
<keyword evidence="7" id="KW-0805">Transcription regulation</keyword>
<feature type="region of interest" description="Disordered" evidence="13">
    <location>
        <begin position="297"/>
        <end position="380"/>
    </location>
</feature>
<evidence type="ECO:0000256" key="3">
    <source>
        <dbReference type="ARBA" id="ARBA00022473"/>
    </source>
</evidence>
<dbReference type="Pfam" id="PF16676">
    <property type="entry name" value="FOXO-TAD"/>
    <property type="match status" value="1"/>
</dbReference>
<evidence type="ECO:0000256" key="11">
    <source>
        <dbReference type="ARBA" id="ARBA00039893"/>
    </source>
</evidence>
<evidence type="ECO:0000256" key="13">
    <source>
        <dbReference type="SAM" id="MobiDB-lite"/>
    </source>
</evidence>
<evidence type="ECO:0000256" key="7">
    <source>
        <dbReference type="ARBA" id="ARBA00023015"/>
    </source>
</evidence>
<comment type="subcellular location">
    <subcellularLocation>
        <location evidence="2">Cytoplasm</location>
    </subcellularLocation>
    <subcellularLocation>
        <location evidence="1 12">Nucleus</location>
    </subcellularLocation>
</comment>
<evidence type="ECO:0000256" key="5">
    <source>
        <dbReference type="ARBA" id="ARBA00022553"/>
    </source>
</evidence>
<dbReference type="InterPro" id="IPR036388">
    <property type="entry name" value="WH-like_DNA-bd_sf"/>
</dbReference>
<dbReference type="InterPro" id="IPR001766">
    <property type="entry name" value="Fork_head_dom"/>
</dbReference>
<keyword evidence="6" id="KW-0341">Growth regulation</keyword>
<dbReference type="Gene3D" id="1.10.10.10">
    <property type="entry name" value="Winged helix-like DNA-binding domain superfamily/Winged helix DNA-binding domain"/>
    <property type="match status" value="1"/>
</dbReference>
<evidence type="ECO:0000256" key="12">
    <source>
        <dbReference type="PROSITE-ProRule" id="PRU00089"/>
    </source>
</evidence>
<dbReference type="RefSeq" id="XP_014665528.1">
    <property type="nucleotide sequence ID" value="XM_014810042.1"/>
</dbReference>
<dbReference type="Proteomes" id="UP000695022">
    <property type="component" value="Unplaced"/>
</dbReference>
<keyword evidence="8 12" id="KW-0238">DNA-binding</keyword>
<dbReference type="CDD" id="cd20032">
    <property type="entry name" value="FH_FOXO"/>
    <property type="match status" value="1"/>
</dbReference>
<dbReference type="GeneID" id="106807633"/>
<sequence>MDTFDMLGNGDIDASLEPQTRFRANTWHGFRPPKPEPEEPRGGVSPVSEQSENAVNLTQELLDQADGATGVKKNTSRRNAWGNMSYADLITKAVQSSPEQRLTLSQIYDWMVRNVPYFKDKGDSNSSAGWKNSIRHNLSLHNRFMRVQNEGTGKSSWWMINPDAKPGKNIRRRTGSMDTHKYEKKRGRVKKKLELQRALLANGSPTSSEGGELLDTFQLSVADFRPRTSSNASSCGRLSPIPAIETDMHDKEVPPMSPIPWNAEYNGSSYGSNSMDLFAEQLTETLSESMKITKSPLHELSPEGSGYGSGYQSPAHFPHSPAANRTCSNPHSPYNNYVGSPYSQSSTGAPQQRQQSSGFGIPLQQSVSPRSSLTTLQQPTGQNLYANTVLNEDPMMSSTAVSRHVYTPSSQGPLTMLTPVGTDLATVASTENSQSAITPQAIQPALSSDLDLALDTMMGLECDVDQVIRHELSVEGSLDFNFDGIGNVNPQNATDAVQPGSHWVH</sequence>
<evidence type="ECO:0000256" key="8">
    <source>
        <dbReference type="ARBA" id="ARBA00023125"/>
    </source>
</evidence>
<evidence type="ECO:0000313" key="15">
    <source>
        <dbReference type="Proteomes" id="UP000695022"/>
    </source>
</evidence>
<dbReference type="Pfam" id="PF00250">
    <property type="entry name" value="Forkhead"/>
    <property type="match status" value="1"/>
</dbReference>
<feature type="domain" description="Fork-head" evidence="14">
    <location>
        <begin position="81"/>
        <end position="174"/>
    </location>
</feature>
<name>A0ABM1E007_PRICU</name>
<organism evidence="15 16">
    <name type="scientific">Priapulus caudatus</name>
    <name type="common">Priapulid worm</name>
    <dbReference type="NCBI Taxonomy" id="37621"/>
    <lineage>
        <taxon>Eukaryota</taxon>
        <taxon>Metazoa</taxon>
        <taxon>Ecdysozoa</taxon>
        <taxon>Scalidophora</taxon>
        <taxon>Priapulida</taxon>
        <taxon>Priapulimorpha</taxon>
        <taxon>Priapulimorphida</taxon>
        <taxon>Priapulidae</taxon>
        <taxon>Priapulus</taxon>
    </lineage>
</organism>
<keyword evidence="10 12" id="KW-0539">Nucleus</keyword>
<feature type="region of interest" description="Disordered" evidence="13">
    <location>
        <begin position="23"/>
        <end position="52"/>
    </location>
</feature>
<evidence type="ECO:0000259" key="14">
    <source>
        <dbReference type="PROSITE" id="PS50039"/>
    </source>
</evidence>
<dbReference type="PANTHER" id="PTHR45767">
    <property type="entry name" value="FORKHEAD BOX PROTEIN O"/>
    <property type="match status" value="1"/>
</dbReference>
<gene>
    <name evidence="16" type="primary">LOC106807633</name>
</gene>
<dbReference type="InterPro" id="IPR032067">
    <property type="entry name" value="FOXO-TAD"/>
</dbReference>
<keyword evidence="4" id="KW-0963">Cytoplasm</keyword>
<dbReference type="SMART" id="SM00339">
    <property type="entry name" value="FH"/>
    <property type="match status" value="1"/>
</dbReference>
<dbReference type="PANTHER" id="PTHR45767:SF2">
    <property type="entry name" value="FORKHEAD BOX PROTEIN O"/>
    <property type="match status" value="1"/>
</dbReference>
<evidence type="ECO:0000256" key="4">
    <source>
        <dbReference type="ARBA" id="ARBA00022490"/>
    </source>
</evidence>
<accession>A0ABM1E007</accession>
<dbReference type="PRINTS" id="PR00053">
    <property type="entry name" value="FORKHEAD"/>
</dbReference>
<proteinExistence type="predicted"/>
<feature type="DNA-binding region" description="Fork-head" evidence="12">
    <location>
        <begin position="81"/>
        <end position="174"/>
    </location>
</feature>
<evidence type="ECO:0000313" key="16">
    <source>
        <dbReference type="RefSeq" id="XP_014665528.1"/>
    </source>
</evidence>
<dbReference type="SUPFAM" id="SSF46785">
    <property type="entry name" value="Winged helix' DNA-binding domain"/>
    <property type="match status" value="1"/>
</dbReference>
<evidence type="ECO:0000256" key="9">
    <source>
        <dbReference type="ARBA" id="ARBA00023163"/>
    </source>
</evidence>
<protein>
    <recommendedName>
        <fullName evidence="11">Forkhead box protein O</fullName>
    </recommendedName>
</protein>
<dbReference type="PROSITE" id="PS00658">
    <property type="entry name" value="FORK_HEAD_2"/>
    <property type="match status" value="1"/>
</dbReference>
<reference evidence="16" key="1">
    <citation type="submission" date="2025-08" db="UniProtKB">
        <authorList>
            <consortium name="RefSeq"/>
        </authorList>
    </citation>
    <scope>IDENTIFICATION</scope>
</reference>
<keyword evidence="3" id="KW-0217">Developmental protein</keyword>
<evidence type="ECO:0000256" key="2">
    <source>
        <dbReference type="ARBA" id="ARBA00004496"/>
    </source>
</evidence>
<keyword evidence="15" id="KW-1185">Reference proteome</keyword>
<keyword evidence="5" id="KW-0597">Phosphoprotein</keyword>